<name>A0A4S8MN20_DENBC</name>
<feature type="chain" id="PRO_5020566544" evidence="1">
    <location>
        <begin position="22"/>
        <end position="175"/>
    </location>
</feature>
<feature type="signal peptide" evidence="1">
    <location>
        <begin position="1"/>
        <end position="21"/>
    </location>
</feature>
<sequence length="175" mass="19561">MFFMSLRLYFYLFLVTRLSNELCTNDGPRPHTSCIDIIRSLGHPSYMVAPSQCMKTVGEANRKSGMRYFLVSLALRDMVITPSKFAALTAPPCSWGCQQKQFEDGTGRLGDLDPSVGLLEPGAWVRFYSCFIIRCRQSRLPCHISHSLLNCACEVSLGLIHICGIALGEECHVFC</sequence>
<organism evidence="2 3">
    <name type="scientific">Dendrothele bispora (strain CBS 962.96)</name>
    <dbReference type="NCBI Taxonomy" id="1314807"/>
    <lineage>
        <taxon>Eukaryota</taxon>
        <taxon>Fungi</taxon>
        <taxon>Dikarya</taxon>
        <taxon>Basidiomycota</taxon>
        <taxon>Agaricomycotina</taxon>
        <taxon>Agaricomycetes</taxon>
        <taxon>Agaricomycetidae</taxon>
        <taxon>Agaricales</taxon>
        <taxon>Agaricales incertae sedis</taxon>
        <taxon>Dendrothele</taxon>
    </lineage>
</organism>
<keyword evidence="3" id="KW-1185">Reference proteome</keyword>
<proteinExistence type="predicted"/>
<evidence type="ECO:0000256" key="1">
    <source>
        <dbReference type="SAM" id="SignalP"/>
    </source>
</evidence>
<dbReference type="AlphaFoldDB" id="A0A4S8MN20"/>
<protein>
    <submittedName>
        <fullName evidence="2">Uncharacterized protein</fullName>
    </submittedName>
</protein>
<evidence type="ECO:0000313" key="2">
    <source>
        <dbReference type="EMBL" id="THV04182.1"/>
    </source>
</evidence>
<reference evidence="2 3" key="1">
    <citation type="journal article" date="2019" name="Nat. Ecol. Evol.">
        <title>Megaphylogeny resolves global patterns of mushroom evolution.</title>
        <authorList>
            <person name="Varga T."/>
            <person name="Krizsan K."/>
            <person name="Foldi C."/>
            <person name="Dima B."/>
            <person name="Sanchez-Garcia M."/>
            <person name="Sanchez-Ramirez S."/>
            <person name="Szollosi G.J."/>
            <person name="Szarkandi J.G."/>
            <person name="Papp V."/>
            <person name="Albert L."/>
            <person name="Andreopoulos W."/>
            <person name="Angelini C."/>
            <person name="Antonin V."/>
            <person name="Barry K.W."/>
            <person name="Bougher N.L."/>
            <person name="Buchanan P."/>
            <person name="Buyck B."/>
            <person name="Bense V."/>
            <person name="Catcheside P."/>
            <person name="Chovatia M."/>
            <person name="Cooper J."/>
            <person name="Damon W."/>
            <person name="Desjardin D."/>
            <person name="Finy P."/>
            <person name="Geml J."/>
            <person name="Haridas S."/>
            <person name="Hughes K."/>
            <person name="Justo A."/>
            <person name="Karasinski D."/>
            <person name="Kautmanova I."/>
            <person name="Kiss B."/>
            <person name="Kocsube S."/>
            <person name="Kotiranta H."/>
            <person name="LaButti K.M."/>
            <person name="Lechner B.E."/>
            <person name="Liimatainen K."/>
            <person name="Lipzen A."/>
            <person name="Lukacs Z."/>
            <person name="Mihaltcheva S."/>
            <person name="Morgado L.N."/>
            <person name="Niskanen T."/>
            <person name="Noordeloos M.E."/>
            <person name="Ohm R.A."/>
            <person name="Ortiz-Santana B."/>
            <person name="Ovrebo C."/>
            <person name="Racz N."/>
            <person name="Riley R."/>
            <person name="Savchenko A."/>
            <person name="Shiryaev A."/>
            <person name="Soop K."/>
            <person name="Spirin V."/>
            <person name="Szebenyi C."/>
            <person name="Tomsovsky M."/>
            <person name="Tulloss R.E."/>
            <person name="Uehling J."/>
            <person name="Grigoriev I.V."/>
            <person name="Vagvolgyi C."/>
            <person name="Papp T."/>
            <person name="Martin F.M."/>
            <person name="Miettinen O."/>
            <person name="Hibbett D.S."/>
            <person name="Nagy L.G."/>
        </authorList>
    </citation>
    <scope>NUCLEOTIDE SEQUENCE [LARGE SCALE GENOMIC DNA]</scope>
    <source>
        <strain evidence="2 3">CBS 962.96</strain>
    </source>
</reference>
<evidence type="ECO:0000313" key="3">
    <source>
        <dbReference type="Proteomes" id="UP000297245"/>
    </source>
</evidence>
<dbReference type="Proteomes" id="UP000297245">
    <property type="component" value="Unassembled WGS sequence"/>
</dbReference>
<accession>A0A4S8MN20</accession>
<keyword evidence="1" id="KW-0732">Signal</keyword>
<dbReference type="EMBL" id="ML179059">
    <property type="protein sequence ID" value="THV04182.1"/>
    <property type="molecule type" value="Genomic_DNA"/>
</dbReference>
<gene>
    <name evidence="2" type="ORF">K435DRAFT_212244</name>
</gene>